<proteinExistence type="predicted"/>
<accession>A0A8J4Y7B1</accession>
<organism evidence="2 3">
    <name type="scientific">Chionoecetes opilio</name>
    <name type="common">Atlantic snow crab</name>
    <name type="synonym">Cancer opilio</name>
    <dbReference type="NCBI Taxonomy" id="41210"/>
    <lineage>
        <taxon>Eukaryota</taxon>
        <taxon>Metazoa</taxon>
        <taxon>Ecdysozoa</taxon>
        <taxon>Arthropoda</taxon>
        <taxon>Crustacea</taxon>
        <taxon>Multicrustacea</taxon>
        <taxon>Malacostraca</taxon>
        <taxon>Eumalacostraca</taxon>
        <taxon>Eucarida</taxon>
        <taxon>Decapoda</taxon>
        <taxon>Pleocyemata</taxon>
        <taxon>Brachyura</taxon>
        <taxon>Eubrachyura</taxon>
        <taxon>Majoidea</taxon>
        <taxon>Majidae</taxon>
        <taxon>Chionoecetes</taxon>
    </lineage>
</organism>
<feature type="region of interest" description="Disordered" evidence="1">
    <location>
        <begin position="19"/>
        <end position="51"/>
    </location>
</feature>
<protein>
    <submittedName>
        <fullName evidence="2">Uncharacterized protein</fullName>
    </submittedName>
</protein>
<gene>
    <name evidence="2" type="ORF">GWK47_051568</name>
</gene>
<dbReference type="Proteomes" id="UP000770661">
    <property type="component" value="Unassembled WGS sequence"/>
</dbReference>
<reference evidence="2" key="1">
    <citation type="submission" date="2020-07" db="EMBL/GenBank/DDBJ databases">
        <title>The High-quality genome of the commercially important snow crab, Chionoecetes opilio.</title>
        <authorList>
            <person name="Jeong J.-H."/>
            <person name="Ryu S."/>
        </authorList>
    </citation>
    <scope>NUCLEOTIDE SEQUENCE</scope>
    <source>
        <strain evidence="2">MADBK_172401_WGS</strain>
        <tissue evidence="2">Digestive gland</tissue>
    </source>
</reference>
<evidence type="ECO:0000313" key="3">
    <source>
        <dbReference type="Proteomes" id="UP000770661"/>
    </source>
</evidence>
<sequence>MLPSKLFLSRTSFQRRFPQQLVLSRRRPQETHQSSSVSYPGHQGRPPSPPMTLRTLDWVNNCRPDAGPKGTSGVKERDMAIFAFLDSARGSTNERGHVICSMSWRGSFAAAARFFLVARLQASRPRSQAIRELCRSPLEPPRTPCSPQGIRFHCLGNAPPPRMLKMSSRLSLKMQLFIYSSSQSSVTWMFAKAPILVTVWDLLTHEHPTSECFARPPQSRPLSGRKLLQQKEPLLDLVVEQNTGETSPPTEDGSPGNNRCWDSPVA</sequence>
<keyword evidence="3" id="KW-1185">Reference proteome</keyword>
<comment type="caution">
    <text evidence="2">The sequence shown here is derived from an EMBL/GenBank/DDBJ whole genome shotgun (WGS) entry which is preliminary data.</text>
</comment>
<name>A0A8J4Y7B1_CHIOP</name>
<evidence type="ECO:0000256" key="1">
    <source>
        <dbReference type="SAM" id="MobiDB-lite"/>
    </source>
</evidence>
<evidence type="ECO:0000313" key="2">
    <source>
        <dbReference type="EMBL" id="KAG0718904.1"/>
    </source>
</evidence>
<feature type="region of interest" description="Disordered" evidence="1">
    <location>
        <begin position="240"/>
        <end position="266"/>
    </location>
</feature>
<dbReference type="EMBL" id="JACEEZ010015324">
    <property type="protein sequence ID" value="KAG0718904.1"/>
    <property type="molecule type" value="Genomic_DNA"/>
</dbReference>
<feature type="compositionally biased region" description="Polar residues" evidence="1">
    <location>
        <begin position="240"/>
        <end position="249"/>
    </location>
</feature>
<dbReference type="AlphaFoldDB" id="A0A8J4Y7B1"/>